<feature type="compositionally biased region" description="Low complexity" evidence="2">
    <location>
        <begin position="44"/>
        <end position="62"/>
    </location>
</feature>
<dbReference type="InterPro" id="IPR008406">
    <property type="entry name" value="DRM/ARP"/>
</dbReference>
<dbReference type="PANTHER" id="PTHR33565">
    <property type="entry name" value="DORMANCY-ASSOCIATED PROTEIN 1"/>
    <property type="match status" value="1"/>
</dbReference>
<name>A0A1D6KQJ6_MAIZE</name>
<dbReference type="EMBL" id="CM007647">
    <property type="protein sequence ID" value="ONM05032.1"/>
    <property type="molecule type" value="Genomic_DNA"/>
</dbReference>
<proteinExistence type="inferred from homology"/>
<reference evidence="3" key="1">
    <citation type="submission" date="2015-12" db="EMBL/GenBank/DDBJ databases">
        <title>Update maize B73 reference genome by single molecule sequencing technologies.</title>
        <authorList>
            <consortium name="Maize Genome Sequencing Project"/>
            <person name="Ware D."/>
        </authorList>
    </citation>
    <scope>NUCLEOTIDE SEQUENCE [LARGE SCALE GENOMIC DNA]</scope>
    <source>
        <tissue evidence="3">Seedling</tissue>
    </source>
</reference>
<accession>A0A1D6KQJ6</accession>
<sequence length="115" mass="13090">MLDKLWDDVVAGPRPETGLEKLRKATTARPLVINKAARRRQRVAQRLPPGEQPGHQGHGRQPLRPAAAQLPHRLRLALQRRDQEQPPLDRARWMDSEEAMFAGPCGYLKRTHALL</sequence>
<dbReference type="IntAct" id="A0A1D6KQJ6">
    <property type="interactions" value="17"/>
</dbReference>
<evidence type="ECO:0000313" key="3">
    <source>
        <dbReference type="EMBL" id="ONM05032.1"/>
    </source>
</evidence>
<dbReference type="STRING" id="4577.A0A1D6KQJ6"/>
<dbReference type="Pfam" id="PF05564">
    <property type="entry name" value="Auxin_repressed"/>
    <property type="match status" value="1"/>
</dbReference>
<dbReference type="AlphaFoldDB" id="A0A1D6KQJ6"/>
<dbReference type="PANTHER" id="PTHR33565:SF2">
    <property type="entry name" value="DORMANCY-ASSOCIATED PROTEIN 1"/>
    <property type="match status" value="1"/>
</dbReference>
<protein>
    <submittedName>
        <fullName evidence="3">Dormancy associated1</fullName>
    </submittedName>
</protein>
<dbReference type="InParanoid" id="A0A1D6KQJ6"/>
<gene>
    <name evidence="3" type="ORF">ZEAMMB73_Zm00001d032423</name>
</gene>
<organism evidence="3">
    <name type="scientific">Zea mays</name>
    <name type="common">Maize</name>
    <dbReference type="NCBI Taxonomy" id="4577"/>
    <lineage>
        <taxon>Eukaryota</taxon>
        <taxon>Viridiplantae</taxon>
        <taxon>Streptophyta</taxon>
        <taxon>Embryophyta</taxon>
        <taxon>Tracheophyta</taxon>
        <taxon>Spermatophyta</taxon>
        <taxon>Magnoliopsida</taxon>
        <taxon>Liliopsida</taxon>
        <taxon>Poales</taxon>
        <taxon>Poaceae</taxon>
        <taxon>PACMAD clade</taxon>
        <taxon>Panicoideae</taxon>
        <taxon>Andropogonodae</taxon>
        <taxon>Andropogoneae</taxon>
        <taxon>Tripsacinae</taxon>
        <taxon>Zea</taxon>
    </lineage>
</organism>
<evidence type="ECO:0000256" key="1">
    <source>
        <dbReference type="ARBA" id="ARBA00010502"/>
    </source>
</evidence>
<feature type="region of interest" description="Disordered" evidence="2">
    <location>
        <begin position="1"/>
        <end position="71"/>
    </location>
</feature>
<evidence type="ECO:0000256" key="2">
    <source>
        <dbReference type="SAM" id="MobiDB-lite"/>
    </source>
</evidence>
<comment type="similarity">
    <text evidence="1">Belongs to the DRM1/ARP family.</text>
</comment>